<dbReference type="PANTHER" id="PTHR14778:SF2">
    <property type="entry name" value="KINETOCHORE-ASSOCIATED PROTEIN DSN1 HOMOLOG"/>
    <property type="match status" value="1"/>
</dbReference>
<evidence type="ECO:0000256" key="1">
    <source>
        <dbReference type="SAM" id="Coils"/>
    </source>
</evidence>
<dbReference type="Pfam" id="PF08202">
    <property type="entry name" value="MIS13"/>
    <property type="match status" value="2"/>
</dbReference>
<feature type="region of interest" description="Disordered" evidence="2">
    <location>
        <begin position="1"/>
        <end position="224"/>
    </location>
</feature>
<organism evidence="3 4">
    <name type="scientific">Acrodontium crateriforme</name>
    <dbReference type="NCBI Taxonomy" id="150365"/>
    <lineage>
        <taxon>Eukaryota</taxon>
        <taxon>Fungi</taxon>
        <taxon>Dikarya</taxon>
        <taxon>Ascomycota</taxon>
        <taxon>Pezizomycotina</taxon>
        <taxon>Dothideomycetes</taxon>
        <taxon>Dothideomycetidae</taxon>
        <taxon>Mycosphaerellales</taxon>
        <taxon>Teratosphaeriaceae</taxon>
        <taxon>Acrodontium</taxon>
    </lineage>
</organism>
<feature type="coiled-coil region" evidence="1">
    <location>
        <begin position="466"/>
        <end position="493"/>
    </location>
</feature>
<dbReference type="PANTHER" id="PTHR14778">
    <property type="entry name" value="KINETOCHORE-ASSOCIATED PROTEIN DSN1 HOMOLOG"/>
    <property type="match status" value="1"/>
</dbReference>
<dbReference type="AlphaFoldDB" id="A0AAQ3MCE8"/>
<name>A0AAQ3MCE8_9PEZI</name>
<evidence type="ECO:0000313" key="4">
    <source>
        <dbReference type="Proteomes" id="UP001303373"/>
    </source>
</evidence>
<keyword evidence="1" id="KW-0175">Coiled coil</keyword>
<dbReference type="GO" id="GO:0000444">
    <property type="term" value="C:MIS12/MIND type complex"/>
    <property type="evidence" value="ECO:0007669"/>
    <property type="project" value="InterPro"/>
</dbReference>
<feature type="compositionally biased region" description="Polar residues" evidence="2">
    <location>
        <begin position="102"/>
        <end position="112"/>
    </location>
</feature>
<gene>
    <name evidence="3" type="ORF">R9X50_00528100</name>
</gene>
<keyword evidence="4" id="KW-1185">Reference proteome</keyword>
<protein>
    <submittedName>
        <fullName evidence="3">Uncharacterized protein</fullName>
    </submittedName>
</protein>
<feature type="compositionally biased region" description="Polar residues" evidence="2">
    <location>
        <begin position="14"/>
        <end position="23"/>
    </location>
</feature>
<accession>A0AAQ3MCE8</accession>
<feature type="region of interest" description="Disordered" evidence="2">
    <location>
        <begin position="270"/>
        <end position="289"/>
    </location>
</feature>
<dbReference type="EMBL" id="CP138587">
    <property type="protein sequence ID" value="WPH02417.1"/>
    <property type="molecule type" value="Genomic_DNA"/>
</dbReference>
<reference evidence="3 4" key="1">
    <citation type="submission" date="2023-11" db="EMBL/GenBank/DDBJ databases">
        <title>An acidophilic fungus is an integral part of prey digestion in a carnivorous sundew plant.</title>
        <authorList>
            <person name="Tsai I.J."/>
        </authorList>
    </citation>
    <scope>NUCLEOTIDE SEQUENCE [LARGE SCALE GENOMIC DNA]</scope>
    <source>
        <strain evidence="3">169a</strain>
    </source>
</reference>
<dbReference type="GO" id="GO:0051301">
    <property type="term" value="P:cell division"/>
    <property type="evidence" value="ECO:0007669"/>
    <property type="project" value="InterPro"/>
</dbReference>
<dbReference type="GO" id="GO:0007059">
    <property type="term" value="P:chromosome segregation"/>
    <property type="evidence" value="ECO:0007669"/>
    <property type="project" value="InterPro"/>
</dbReference>
<feature type="region of interest" description="Disordered" evidence="2">
    <location>
        <begin position="245"/>
        <end position="265"/>
    </location>
</feature>
<sequence length="624" mass="68374">MSMVATRSPLGSLGSLTMNIQPTQKRRSARLSQDGADENEPPAKKAKGNAVHTTTVSTKEQDGDANAAGRKKQKVYSDSADDFTFSKGSRSKRSKETKPQPVRNSTSEQQSPAKPRPDSVPEPAPAGAPRVVSSETPAPKTTQKKVRRKLPTTPEREAAEKKPVRRSRRSLDENSHAQPQVSPQRPGHARSHANTDRSPSPGKARPLTVEKKRKHGPNGMEEEQKIMRIQLPFQDTPVIRRNRDMRKSSGEGMNRRTSSGMRGRRASSMIDEGRGNGKHQATLSSPGPLIPPMSAKSAVKAPATSPLPAVIRSEATLRLSSSFNEPPAIAISSSILKMAATTPLLFKFKSPVKTQADESFRGTAVPHTEVPAPEFFKHISAELPEPRRMRCLLGWCGTRSLPSKPHAPKDNTPASSLEFQALQAARVIQEELSLQLISDGMLSDWFSRDESAPSQVPLVKKPNPRNVINAAKAEELEKELERLQKERAEWDSLIESAALPSSPSKTGTAIEGHLSPMHSNLLDDTQRQILERLQAPIAADLSTDPSTIQQRLHQISENLEFSVDSFAHSIHTLTKTRETADRLADRALSDTATILEERAEARKGPLDGLDALRTLGKVMNPRRS</sequence>
<evidence type="ECO:0000313" key="3">
    <source>
        <dbReference type="EMBL" id="WPH02417.1"/>
    </source>
</evidence>
<evidence type="ECO:0000256" key="2">
    <source>
        <dbReference type="SAM" id="MobiDB-lite"/>
    </source>
</evidence>
<proteinExistence type="predicted"/>
<dbReference type="InterPro" id="IPR013218">
    <property type="entry name" value="Dsn1/Mis13"/>
</dbReference>
<dbReference type="Proteomes" id="UP001303373">
    <property type="component" value="Chromosome 8"/>
</dbReference>
<feature type="compositionally biased region" description="Low complexity" evidence="2">
    <location>
        <begin position="255"/>
        <end position="265"/>
    </location>
</feature>